<accession>A0A7R9WIQ5</accession>
<gene>
    <name evidence="3" type="ORF">TDUB1175_LOCUS23962</name>
</gene>
<dbReference type="Pfam" id="PF01549">
    <property type="entry name" value="ShK"/>
    <property type="match status" value="1"/>
</dbReference>
<keyword evidence="1" id="KW-0732">Signal</keyword>
<feature type="chain" id="PRO_5031086557" description="ShKT domain-containing protein" evidence="1">
    <location>
        <begin position="19"/>
        <end position="393"/>
    </location>
</feature>
<dbReference type="PROSITE" id="PS51670">
    <property type="entry name" value="SHKT"/>
    <property type="match status" value="1"/>
</dbReference>
<feature type="domain" description="ShKT" evidence="2">
    <location>
        <begin position="284"/>
        <end position="318"/>
    </location>
</feature>
<evidence type="ECO:0000313" key="3">
    <source>
        <dbReference type="EMBL" id="CAD8325542.1"/>
    </source>
</evidence>
<feature type="signal peptide" evidence="1">
    <location>
        <begin position="1"/>
        <end position="18"/>
    </location>
</feature>
<reference evidence="3" key="1">
    <citation type="submission" date="2021-01" db="EMBL/GenBank/DDBJ databases">
        <authorList>
            <person name="Corre E."/>
            <person name="Pelletier E."/>
            <person name="Niang G."/>
            <person name="Scheremetjew M."/>
            <person name="Finn R."/>
            <person name="Kale V."/>
            <person name="Holt S."/>
            <person name="Cochrane G."/>
            <person name="Meng A."/>
            <person name="Brown T."/>
            <person name="Cohen L."/>
        </authorList>
    </citation>
    <scope>NUCLEOTIDE SEQUENCE</scope>
    <source>
        <strain evidence="3">CCMP147</strain>
    </source>
</reference>
<name>A0A7R9WIQ5_9STRA</name>
<dbReference type="Gene3D" id="1.10.10.1940">
    <property type="match status" value="1"/>
</dbReference>
<dbReference type="SMART" id="SM00254">
    <property type="entry name" value="ShKT"/>
    <property type="match status" value="1"/>
</dbReference>
<organism evidence="3">
    <name type="scientific">Pseudictyota dubia</name>
    <dbReference type="NCBI Taxonomy" id="2749911"/>
    <lineage>
        <taxon>Eukaryota</taxon>
        <taxon>Sar</taxon>
        <taxon>Stramenopiles</taxon>
        <taxon>Ochrophyta</taxon>
        <taxon>Bacillariophyta</taxon>
        <taxon>Mediophyceae</taxon>
        <taxon>Biddulphiophycidae</taxon>
        <taxon>Eupodiscales</taxon>
        <taxon>Odontellaceae</taxon>
        <taxon>Pseudictyota</taxon>
    </lineage>
</organism>
<protein>
    <recommendedName>
        <fullName evidence="2">ShKT domain-containing protein</fullName>
    </recommendedName>
</protein>
<evidence type="ECO:0000256" key="1">
    <source>
        <dbReference type="SAM" id="SignalP"/>
    </source>
</evidence>
<dbReference type="EMBL" id="HBED01047686">
    <property type="protein sequence ID" value="CAD8325542.1"/>
    <property type="molecule type" value="Transcribed_RNA"/>
</dbReference>
<dbReference type="AlphaFoldDB" id="A0A7R9WIQ5"/>
<dbReference type="InterPro" id="IPR003582">
    <property type="entry name" value="ShKT_dom"/>
</dbReference>
<proteinExistence type="predicted"/>
<evidence type="ECO:0000259" key="2">
    <source>
        <dbReference type="PROSITE" id="PS51670"/>
    </source>
</evidence>
<sequence length="393" mass="44928">MFRFRSFLFSAATIVVCAGLSEKDRLAEYYARNHTWPPTYDPPLPGWRAIMERRYEQVARIPDRGERYNAYIETTRSAVTTPNFTETGWGLTRAPEDLMRALREGIREGVEKGPRLERAIDVIQGPQAWFIDRPDLTERVLKELKPMHEQWSGQKLVGNNAYGFRLYRNSSALFMHVDKPDTHIISCILHIDRSEDSEPWPILIEDFQGNTNEVILESGDMLFYESSKCFHGRSKPFVGSWYSSIFVHYYPVGWDMSARRMNAHYAVPPHWADDVSTGGGVKACSDENAKCHFWATKGECSSNPKWMLDHCQKSCGSCVDSGNKEEVSAERDSIDWLEMSGTGMREPECPHNWCAFRDGTTKWHGPGEDGMVITTGKKYSLWAANEKERGSEL</sequence>